<feature type="chain" id="PRO_5045860465" description="Lipoprotein" evidence="1">
    <location>
        <begin position="26"/>
        <end position="137"/>
    </location>
</feature>
<gene>
    <name evidence="2" type="ORF">WG219_10805</name>
</gene>
<evidence type="ECO:0000313" key="3">
    <source>
        <dbReference type="Proteomes" id="UP001476583"/>
    </source>
</evidence>
<reference evidence="2 3" key="1">
    <citation type="submission" date="2024-03" db="EMBL/GenBank/DDBJ databases">
        <title>Complete genome of BD2.</title>
        <authorList>
            <person name="Cao G."/>
        </authorList>
    </citation>
    <scope>NUCLEOTIDE SEQUENCE [LARGE SCALE GENOMIC DNA]</scope>
    <source>
        <strain evidence="2 3">BD2</strain>
    </source>
</reference>
<evidence type="ECO:0000313" key="2">
    <source>
        <dbReference type="EMBL" id="WXL27901.1"/>
    </source>
</evidence>
<accession>A0ABZ2RLK6</accession>
<keyword evidence="1" id="KW-0732">Signal</keyword>
<evidence type="ECO:0008006" key="4">
    <source>
        <dbReference type="Google" id="ProtNLM"/>
    </source>
</evidence>
<proteinExistence type="predicted"/>
<dbReference type="EMBL" id="CP148074">
    <property type="protein sequence ID" value="WXL27901.1"/>
    <property type="molecule type" value="Genomic_DNA"/>
</dbReference>
<keyword evidence="3" id="KW-1185">Reference proteome</keyword>
<organism evidence="2 3">
    <name type="scientific">Ectopseudomonas mendocina</name>
    <name type="common">Pseudomonas mendocina</name>
    <dbReference type="NCBI Taxonomy" id="300"/>
    <lineage>
        <taxon>Bacteria</taxon>
        <taxon>Pseudomonadati</taxon>
        <taxon>Pseudomonadota</taxon>
        <taxon>Gammaproteobacteria</taxon>
        <taxon>Pseudomonadales</taxon>
        <taxon>Pseudomonadaceae</taxon>
        <taxon>Ectopseudomonas</taxon>
    </lineage>
</organism>
<dbReference type="Proteomes" id="UP001476583">
    <property type="component" value="Chromosome"/>
</dbReference>
<name>A0ABZ2RLK6_ECTME</name>
<sequence length="137" mass="14682">MTEELLAMRNLLTTCLLMMALTGCAQPQIDQPRVNGAYLVIDGQQAWAVQVADGKRTQEQGLVVDVIKAGSQEASVAASYVIETKNCGRMQWLSERSDAADGITSLMLVHSQSGVNGSGCELGQSVSKVWTVLDYSS</sequence>
<feature type="signal peptide" evidence="1">
    <location>
        <begin position="1"/>
        <end position="25"/>
    </location>
</feature>
<protein>
    <recommendedName>
        <fullName evidence="4">Lipoprotein</fullName>
    </recommendedName>
</protein>
<evidence type="ECO:0000256" key="1">
    <source>
        <dbReference type="SAM" id="SignalP"/>
    </source>
</evidence>